<keyword evidence="2" id="KW-1185">Reference proteome</keyword>
<organism evidence="1 2">
    <name type="scientific">Arctium lappa</name>
    <name type="common">Greater burdock</name>
    <name type="synonym">Lappa major</name>
    <dbReference type="NCBI Taxonomy" id="4217"/>
    <lineage>
        <taxon>Eukaryota</taxon>
        <taxon>Viridiplantae</taxon>
        <taxon>Streptophyta</taxon>
        <taxon>Embryophyta</taxon>
        <taxon>Tracheophyta</taxon>
        <taxon>Spermatophyta</taxon>
        <taxon>Magnoliopsida</taxon>
        <taxon>eudicotyledons</taxon>
        <taxon>Gunneridae</taxon>
        <taxon>Pentapetalae</taxon>
        <taxon>asterids</taxon>
        <taxon>campanulids</taxon>
        <taxon>Asterales</taxon>
        <taxon>Asteraceae</taxon>
        <taxon>Carduoideae</taxon>
        <taxon>Cardueae</taxon>
        <taxon>Arctiinae</taxon>
        <taxon>Arctium</taxon>
    </lineage>
</organism>
<comment type="caution">
    <text evidence="1">The sequence shown here is derived from an EMBL/GenBank/DDBJ whole genome shotgun (WGS) entry which is preliminary data.</text>
</comment>
<dbReference type="Proteomes" id="UP001055879">
    <property type="component" value="Linkage Group LG08"/>
</dbReference>
<protein>
    <submittedName>
        <fullName evidence="1">Uncharacterized protein</fullName>
    </submittedName>
</protein>
<dbReference type="EMBL" id="CM042054">
    <property type="protein sequence ID" value="KAI3706841.1"/>
    <property type="molecule type" value="Genomic_DNA"/>
</dbReference>
<reference evidence="2" key="1">
    <citation type="journal article" date="2022" name="Mol. Ecol. Resour.">
        <title>The genomes of chicory, endive, great burdock and yacon provide insights into Asteraceae palaeo-polyploidization history and plant inulin production.</title>
        <authorList>
            <person name="Fan W."/>
            <person name="Wang S."/>
            <person name="Wang H."/>
            <person name="Wang A."/>
            <person name="Jiang F."/>
            <person name="Liu H."/>
            <person name="Zhao H."/>
            <person name="Xu D."/>
            <person name="Zhang Y."/>
        </authorList>
    </citation>
    <scope>NUCLEOTIDE SEQUENCE [LARGE SCALE GENOMIC DNA]</scope>
    <source>
        <strain evidence="2">cv. Niubang</strain>
    </source>
</reference>
<evidence type="ECO:0000313" key="2">
    <source>
        <dbReference type="Proteomes" id="UP001055879"/>
    </source>
</evidence>
<accession>A0ACB9ABC8</accession>
<evidence type="ECO:0000313" key="1">
    <source>
        <dbReference type="EMBL" id="KAI3706841.1"/>
    </source>
</evidence>
<proteinExistence type="predicted"/>
<reference evidence="1 2" key="2">
    <citation type="journal article" date="2022" name="Mol. Ecol. Resour.">
        <title>The genomes of chicory, endive, great burdock and yacon provide insights into Asteraceae paleo-polyploidization history and plant inulin production.</title>
        <authorList>
            <person name="Fan W."/>
            <person name="Wang S."/>
            <person name="Wang H."/>
            <person name="Wang A."/>
            <person name="Jiang F."/>
            <person name="Liu H."/>
            <person name="Zhao H."/>
            <person name="Xu D."/>
            <person name="Zhang Y."/>
        </authorList>
    </citation>
    <scope>NUCLEOTIDE SEQUENCE [LARGE SCALE GENOMIC DNA]</scope>
    <source>
        <strain evidence="2">cv. Niubang</strain>
    </source>
</reference>
<gene>
    <name evidence="1" type="ORF">L6452_24854</name>
</gene>
<sequence>MFTYNPSTVFNHEPYAVVPSPGSYYIPPSMHYSSQPYPPRYCHNPWEQPSYGPVPLMNSTTTLPVAPPPPPPPQVPPPLQGENCDVARVYSLVDMVAEAEVEMVDDDNLRDYRDK</sequence>
<name>A0ACB9ABC8_ARCLA</name>